<dbReference type="InterPro" id="IPR006652">
    <property type="entry name" value="Kelch_1"/>
</dbReference>
<dbReference type="Gene3D" id="1.25.40.420">
    <property type="match status" value="1"/>
</dbReference>
<dbReference type="SMART" id="SM00225">
    <property type="entry name" value="BTB"/>
    <property type="match status" value="1"/>
</dbReference>
<keyword evidence="5" id="KW-1185">Reference proteome</keyword>
<dbReference type="Pfam" id="PF00651">
    <property type="entry name" value="BTB"/>
    <property type="match status" value="1"/>
</dbReference>
<dbReference type="Gene3D" id="2.120.10.80">
    <property type="entry name" value="Kelch-type beta propeller"/>
    <property type="match status" value="2"/>
</dbReference>
<sequence length="508" mass="58572">MQAYEDPSRSYHNDPSGAAGHSLLENNQAYKWKQIVYENGPRPGPRSGAASVVYEDSLYIFGGYGGNGRLDDLWEYNFCEKNWHRLETHGTSPPGRENNGAVLYKGGMYIFGGYSGCFWLNDFHRLDLHSFAWTPVIAKEGNLPSTRFGYVSAAWKDTFLVFGGYDGSNWLNDMHEYNFLKMKWTKLDIKGVSPSVRSCPSWVSYGKSVYLFGGYDGVHRMNDFYEFDLEEKAWKPVQFTGPSPSPRYFHSSVVYGDCMYLFGGYNGIERLQDLYQFDFNKKRWSCLVVEDPPTGRSSLVIQVYSHSMFAFGGYNGNLVLNDFYEFQFEMVAIPPSSFFSDIKNMINHPCFSDVTFIVEDKEIKANRSLLAARSEHFNALFFGGMREQTDPLVHIDDVQYEVFEEILQYLHTDTIRPMSVDMCVSVMVAAERFMIDRLKALCQDNIRKNITIENVVPILRVAYYHRANSLKEICMDYICLNFKDVKQNTSFQELEAEPHLMMELLMRL</sequence>
<dbReference type="PROSITE" id="PS50097">
    <property type="entry name" value="BTB"/>
    <property type="match status" value="1"/>
</dbReference>
<evidence type="ECO:0000256" key="1">
    <source>
        <dbReference type="ARBA" id="ARBA00022441"/>
    </source>
</evidence>
<dbReference type="SUPFAM" id="SSF54695">
    <property type="entry name" value="POZ domain"/>
    <property type="match status" value="1"/>
</dbReference>
<dbReference type="InterPro" id="IPR051568">
    <property type="entry name" value="LZTR1/Attractin"/>
</dbReference>
<dbReference type="AlphaFoldDB" id="A0AAU9INL9"/>
<dbReference type="Pfam" id="PF01344">
    <property type="entry name" value="Kelch_1"/>
    <property type="match status" value="1"/>
</dbReference>
<dbReference type="Proteomes" id="UP001162131">
    <property type="component" value="Unassembled WGS sequence"/>
</dbReference>
<dbReference type="Gene3D" id="3.30.710.10">
    <property type="entry name" value="Potassium Channel Kv1.1, Chain A"/>
    <property type="match status" value="1"/>
</dbReference>
<dbReference type="GO" id="GO:0005794">
    <property type="term" value="C:Golgi apparatus"/>
    <property type="evidence" value="ECO:0007669"/>
    <property type="project" value="TreeGrafter"/>
</dbReference>
<organism evidence="4 5">
    <name type="scientific">Blepharisma stoltei</name>
    <dbReference type="NCBI Taxonomy" id="1481888"/>
    <lineage>
        <taxon>Eukaryota</taxon>
        <taxon>Sar</taxon>
        <taxon>Alveolata</taxon>
        <taxon>Ciliophora</taxon>
        <taxon>Postciliodesmatophora</taxon>
        <taxon>Heterotrichea</taxon>
        <taxon>Heterotrichida</taxon>
        <taxon>Blepharismidae</taxon>
        <taxon>Blepharisma</taxon>
    </lineage>
</organism>
<keyword evidence="2" id="KW-0677">Repeat</keyword>
<dbReference type="Pfam" id="PF24681">
    <property type="entry name" value="Kelch_KLHDC2_KLHL20_DRC7"/>
    <property type="match status" value="1"/>
</dbReference>
<accession>A0AAU9INL9</accession>
<comment type="caution">
    <text evidence="4">The sequence shown here is derived from an EMBL/GenBank/DDBJ whole genome shotgun (WGS) entry which is preliminary data.</text>
</comment>
<keyword evidence="1" id="KW-0880">Kelch repeat</keyword>
<dbReference type="SUPFAM" id="SSF117281">
    <property type="entry name" value="Kelch motif"/>
    <property type="match status" value="2"/>
</dbReference>
<dbReference type="SMART" id="SM00612">
    <property type="entry name" value="Kelch"/>
    <property type="match status" value="3"/>
</dbReference>
<dbReference type="EMBL" id="CAJZBQ010000012">
    <property type="protein sequence ID" value="CAG9314757.1"/>
    <property type="molecule type" value="Genomic_DNA"/>
</dbReference>
<dbReference type="InterPro" id="IPR015915">
    <property type="entry name" value="Kelch-typ_b-propeller"/>
</dbReference>
<dbReference type="CDD" id="cd14733">
    <property type="entry name" value="BACK"/>
    <property type="match status" value="1"/>
</dbReference>
<dbReference type="InterPro" id="IPR011333">
    <property type="entry name" value="SKP1/BTB/POZ_sf"/>
</dbReference>
<evidence type="ECO:0000313" key="4">
    <source>
        <dbReference type="EMBL" id="CAG9314757.1"/>
    </source>
</evidence>
<name>A0AAU9INL9_9CILI</name>
<feature type="domain" description="BTB" evidence="3">
    <location>
        <begin position="352"/>
        <end position="419"/>
    </location>
</feature>
<proteinExistence type="predicted"/>
<dbReference type="PANTHER" id="PTHR46376">
    <property type="entry name" value="LEUCINE-ZIPPER-LIKE TRANSCRIPTIONAL REGULATOR 1"/>
    <property type="match status" value="1"/>
</dbReference>
<evidence type="ECO:0000256" key="2">
    <source>
        <dbReference type="ARBA" id="ARBA00022737"/>
    </source>
</evidence>
<reference evidence="4" key="1">
    <citation type="submission" date="2021-09" db="EMBL/GenBank/DDBJ databases">
        <authorList>
            <consortium name="AG Swart"/>
            <person name="Singh M."/>
            <person name="Singh A."/>
            <person name="Seah K."/>
            <person name="Emmerich C."/>
        </authorList>
    </citation>
    <scope>NUCLEOTIDE SEQUENCE</scope>
    <source>
        <strain evidence="4">ATCC30299</strain>
    </source>
</reference>
<evidence type="ECO:0000259" key="3">
    <source>
        <dbReference type="PROSITE" id="PS50097"/>
    </source>
</evidence>
<dbReference type="PANTHER" id="PTHR46376:SF1">
    <property type="entry name" value="LEUCINE-ZIPPER-LIKE TRANSCRIPTIONAL REGULATOR 1"/>
    <property type="match status" value="1"/>
</dbReference>
<protein>
    <recommendedName>
        <fullName evidence="3">BTB domain-containing protein</fullName>
    </recommendedName>
</protein>
<evidence type="ECO:0000313" key="5">
    <source>
        <dbReference type="Proteomes" id="UP001162131"/>
    </source>
</evidence>
<gene>
    <name evidence="4" type="ORF">BSTOLATCC_MIC11752</name>
</gene>
<dbReference type="InterPro" id="IPR000210">
    <property type="entry name" value="BTB/POZ_dom"/>
</dbReference>